<comment type="caution">
    <text evidence="2">The sequence shown here is derived from an EMBL/GenBank/DDBJ whole genome shotgun (WGS) entry which is preliminary data.</text>
</comment>
<reference evidence="2 3" key="1">
    <citation type="submission" date="2017-07" db="EMBL/GenBank/DDBJ databases">
        <title>Genome sequence of the Sordaria macrospora wild type strain R19027.</title>
        <authorList>
            <person name="Nowrousian M."/>
            <person name="Teichert I."/>
            <person name="Kueck U."/>
        </authorList>
    </citation>
    <scope>NUCLEOTIDE SEQUENCE [LARGE SCALE GENOMIC DNA]</scope>
    <source>
        <strain evidence="2 3">R19027</strain>
        <tissue evidence="2">Mycelium</tissue>
    </source>
</reference>
<accession>A0A8S8ZDU6</accession>
<dbReference type="AlphaFoldDB" id="A0A8S8ZDU6"/>
<dbReference type="EMBL" id="NMPR01000325">
    <property type="protein sequence ID" value="KAA8622096.1"/>
    <property type="molecule type" value="Genomic_DNA"/>
</dbReference>
<proteinExistence type="predicted"/>
<dbReference type="PANTHER" id="PTHR37576:SF2">
    <property type="entry name" value="DEFECT AT LOW TEMPERATURE PROTEIN 1"/>
    <property type="match status" value="1"/>
</dbReference>
<name>A0A8S8ZDU6_SORMA</name>
<gene>
    <name evidence="2" type="ORF">SMACR_06523</name>
</gene>
<sequence>MSKRWHLHQLSLTIYQQSIKHSLTEYQMSNLHYNWAGSSGILGVLKAISHGRAIPVSLGRCLYYLCSVHFAFGFDVVNCTQTRAEAYDYGYHYLPEKIRDDQQSEKRLMFESWVGISNGGNSGISLVVATSRKDSSGCTGNILNHTCYLSPSAMLYDNSLQGEIATLRSKSWRDDSLAESVSFYADSVGNEVSSGTIWLPLYQIGRLLFTSSAWVTYSFGFYQHLYNEGLIANLYAANWSSTDPNDGCAQHFHDPMDCIINSYRDIAFRMSVRSAADPIYDSMALILATLVGLAGPLPTLVLFWGWWKLGRDFTTSPLELANAILQPQQPRFELGASGGMAEQNKTVTEETLTAVGYTSSSGEGYPYYRHQCGGQHLASVFTSCSGNASADRLAEHFRCLGRTGNTDSVVNEGEPMVQYHTVQSDAGERLGFAVVSGPQGADALHHPKNGWLF</sequence>
<keyword evidence="1" id="KW-0472">Membrane</keyword>
<feature type="transmembrane region" description="Helical" evidence="1">
    <location>
        <begin position="283"/>
        <end position="307"/>
    </location>
</feature>
<organism evidence="2 3">
    <name type="scientific">Sordaria macrospora</name>
    <dbReference type="NCBI Taxonomy" id="5147"/>
    <lineage>
        <taxon>Eukaryota</taxon>
        <taxon>Fungi</taxon>
        <taxon>Dikarya</taxon>
        <taxon>Ascomycota</taxon>
        <taxon>Pezizomycotina</taxon>
        <taxon>Sordariomycetes</taxon>
        <taxon>Sordariomycetidae</taxon>
        <taxon>Sordariales</taxon>
        <taxon>Sordariaceae</taxon>
        <taxon>Sordaria</taxon>
    </lineage>
</organism>
<evidence type="ECO:0000313" key="3">
    <source>
        <dbReference type="Proteomes" id="UP000433876"/>
    </source>
</evidence>
<dbReference type="Proteomes" id="UP000433876">
    <property type="component" value="Unassembled WGS sequence"/>
</dbReference>
<protein>
    <submittedName>
        <fullName evidence="2">Uncharacterized protein</fullName>
    </submittedName>
</protein>
<evidence type="ECO:0000313" key="2">
    <source>
        <dbReference type="EMBL" id="KAA8622096.1"/>
    </source>
</evidence>
<dbReference type="VEuPathDB" id="FungiDB:SMAC_06523"/>
<keyword evidence="1" id="KW-0812">Transmembrane</keyword>
<dbReference type="PANTHER" id="PTHR37576">
    <property type="entry name" value="DEFECT AT LOW TEMPERATURE PROTEIN 1"/>
    <property type="match status" value="1"/>
</dbReference>
<evidence type="ECO:0000256" key="1">
    <source>
        <dbReference type="SAM" id="Phobius"/>
    </source>
</evidence>
<keyword evidence="1" id="KW-1133">Transmembrane helix</keyword>